<feature type="domain" description="S-Me-THD N-terminal" evidence="1">
    <location>
        <begin position="2"/>
        <end position="152"/>
    </location>
</feature>
<dbReference type="InterPro" id="IPR010318">
    <property type="entry name" value="S-Me-THD_N"/>
</dbReference>
<dbReference type="EMBL" id="UINC01002129">
    <property type="protein sequence ID" value="SUZ93233.1"/>
    <property type="molecule type" value="Genomic_DNA"/>
</dbReference>
<name>A0A381RWD9_9ZZZZ</name>
<dbReference type="InterPro" id="IPR027479">
    <property type="entry name" value="S-Me-THD_N_sf"/>
</dbReference>
<feature type="non-terminal residue" evidence="3">
    <location>
        <position position="1"/>
    </location>
</feature>
<protein>
    <recommendedName>
        <fullName evidence="4">Hydantoinase A/oxoprolinase domain-containing protein</fullName>
    </recommendedName>
</protein>
<evidence type="ECO:0000313" key="3">
    <source>
        <dbReference type="EMBL" id="SUZ93233.1"/>
    </source>
</evidence>
<evidence type="ECO:0000259" key="1">
    <source>
        <dbReference type="Pfam" id="PF06032"/>
    </source>
</evidence>
<dbReference type="InterPro" id="IPR048350">
    <property type="entry name" value="S-Me-THD-like_C"/>
</dbReference>
<dbReference type="Gene3D" id="3.40.1610.10">
    <property type="entry name" value="CV3147-like domain"/>
    <property type="match status" value="1"/>
</dbReference>
<evidence type="ECO:0008006" key="4">
    <source>
        <dbReference type="Google" id="ProtNLM"/>
    </source>
</evidence>
<feature type="domain" description="S-Me-THD-like C-terminal" evidence="2">
    <location>
        <begin position="157"/>
        <end position="344"/>
    </location>
</feature>
<dbReference type="AlphaFoldDB" id="A0A381RWD9"/>
<evidence type="ECO:0000259" key="2">
    <source>
        <dbReference type="Pfam" id="PF20906"/>
    </source>
</evidence>
<organism evidence="3">
    <name type="scientific">marine metagenome</name>
    <dbReference type="NCBI Taxonomy" id="408172"/>
    <lineage>
        <taxon>unclassified sequences</taxon>
        <taxon>metagenomes</taxon>
        <taxon>ecological metagenomes</taxon>
    </lineage>
</organism>
<dbReference type="Pfam" id="PF20906">
    <property type="entry name" value="S-Me-THD_C"/>
    <property type="match status" value="1"/>
</dbReference>
<dbReference type="SUPFAM" id="SSF160991">
    <property type="entry name" value="CV3147-like"/>
    <property type="match status" value="1"/>
</dbReference>
<reference evidence="3" key="1">
    <citation type="submission" date="2018-05" db="EMBL/GenBank/DDBJ databases">
        <authorList>
            <person name="Lanie J.A."/>
            <person name="Ng W.-L."/>
            <person name="Kazmierczak K.M."/>
            <person name="Andrzejewski T.M."/>
            <person name="Davidsen T.M."/>
            <person name="Wayne K.J."/>
            <person name="Tettelin H."/>
            <person name="Glass J.I."/>
            <person name="Rusch D."/>
            <person name="Podicherti R."/>
            <person name="Tsui H.-C.T."/>
            <person name="Winkler M.E."/>
        </authorList>
    </citation>
    <scope>NUCLEOTIDE SEQUENCE</scope>
</reference>
<sequence>VAIGAGILGTGGGGDPYLESIQLRRELKKYGAQQLIDPKMVEEDALMAVVGMIGAPTAGIEKLQEGTELVRAVRLLEEHLDQKFDAIVIAEIGGANSMGPLIAGLQAGIPTVDGDGMGRAFPELQMSTFLFHGDVEVAPLAMVEAGKASVVIPTTIDALWSERLARNLATSMGATAGLAGVVLTGKQVRDYCVPYTMSLACNLGERVLQARAHGEDVSEVIASSLGGKVQLRGKIIDVFRRTTRGFARGNLTIEGFGDTASLLEIDFQNEFLIAKQDGEVVATVPDMICIVTEETGEPISTERLHYGTRVSVLVVPGAAGLKTPEALCVVGPQAFGYETEFKPLPGNLPDNGEVLGKGQPL</sequence>
<dbReference type="Pfam" id="PF06032">
    <property type="entry name" value="S-Me-THD_N"/>
    <property type="match status" value="1"/>
</dbReference>
<gene>
    <name evidence="3" type="ORF">METZ01_LOCUS46087</name>
</gene>
<dbReference type="InterPro" id="IPR024071">
    <property type="entry name" value="S-Me-THD_C_sf"/>
</dbReference>
<dbReference type="Gene3D" id="2.40.390.10">
    <property type="entry name" value="CV3147-like"/>
    <property type="match status" value="1"/>
</dbReference>
<proteinExistence type="predicted"/>
<accession>A0A381RWD9</accession>